<comment type="catalytic activity">
    <reaction evidence="7">
        <text>L-aspartate + L-glutamine + ATP + H2O = L-asparagine + L-glutamate + AMP + diphosphate + H(+)</text>
        <dbReference type="Rhea" id="RHEA:12228"/>
        <dbReference type="ChEBI" id="CHEBI:15377"/>
        <dbReference type="ChEBI" id="CHEBI:15378"/>
        <dbReference type="ChEBI" id="CHEBI:29985"/>
        <dbReference type="ChEBI" id="CHEBI:29991"/>
        <dbReference type="ChEBI" id="CHEBI:30616"/>
        <dbReference type="ChEBI" id="CHEBI:33019"/>
        <dbReference type="ChEBI" id="CHEBI:58048"/>
        <dbReference type="ChEBI" id="CHEBI:58359"/>
        <dbReference type="ChEBI" id="CHEBI:456215"/>
        <dbReference type="EC" id="6.3.5.4"/>
    </reaction>
</comment>
<evidence type="ECO:0000313" key="9">
    <source>
        <dbReference type="EMBL" id="MEE2566478.1"/>
    </source>
</evidence>
<gene>
    <name evidence="9" type="primary">asnB</name>
    <name evidence="9" type="ORF">V0U35_07265</name>
</gene>
<dbReference type="InterPro" id="IPR001962">
    <property type="entry name" value="Asn_synthase"/>
</dbReference>
<reference evidence="9 10" key="1">
    <citation type="submission" date="2024-01" db="EMBL/GenBank/DDBJ databases">
        <title>Hyphobacterium bacterium isolated from marine sediment.</title>
        <authorList>
            <person name="Zhao S."/>
        </authorList>
    </citation>
    <scope>NUCLEOTIDE SEQUENCE [LARGE SCALE GENOMIC DNA]</scope>
    <source>
        <strain evidence="9 10">Y60-23</strain>
    </source>
</reference>
<dbReference type="CDD" id="cd00712">
    <property type="entry name" value="AsnB"/>
    <property type="match status" value="1"/>
</dbReference>
<evidence type="ECO:0000256" key="2">
    <source>
        <dbReference type="ARBA" id="ARBA00005752"/>
    </source>
</evidence>
<evidence type="ECO:0000256" key="6">
    <source>
        <dbReference type="ARBA" id="ARBA00022962"/>
    </source>
</evidence>
<keyword evidence="6" id="KW-0315">Glutamine amidotransferase</keyword>
<accession>A0ABU7LY56</accession>
<dbReference type="EMBL" id="JAZDRO010000002">
    <property type="protein sequence ID" value="MEE2566478.1"/>
    <property type="molecule type" value="Genomic_DNA"/>
</dbReference>
<dbReference type="Gene3D" id="3.40.50.620">
    <property type="entry name" value="HUPs"/>
    <property type="match status" value="1"/>
</dbReference>
<dbReference type="Pfam" id="PF00733">
    <property type="entry name" value="Asn_synthase"/>
    <property type="match status" value="1"/>
</dbReference>
<proteinExistence type="inferred from homology"/>
<dbReference type="CDD" id="cd01991">
    <property type="entry name" value="Asn_synthase_B_C"/>
    <property type="match status" value="1"/>
</dbReference>
<evidence type="ECO:0000256" key="7">
    <source>
        <dbReference type="ARBA" id="ARBA00048741"/>
    </source>
</evidence>
<keyword evidence="10" id="KW-1185">Reference proteome</keyword>
<comment type="caution">
    <text evidence="9">The sequence shown here is derived from an EMBL/GenBank/DDBJ whole genome shotgun (WGS) entry which is preliminary data.</text>
</comment>
<dbReference type="InterPro" id="IPR006426">
    <property type="entry name" value="Asn_synth_AEB"/>
</dbReference>
<dbReference type="NCBIfam" id="TIGR01536">
    <property type="entry name" value="asn_synth_AEB"/>
    <property type="match status" value="1"/>
</dbReference>
<dbReference type="InterPro" id="IPR029055">
    <property type="entry name" value="Ntn_hydrolases_N"/>
</dbReference>
<evidence type="ECO:0000259" key="8">
    <source>
        <dbReference type="PROSITE" id="PS51278"/>
    </source>
</evidence>
<dbReference type="InterPro" id="IPR017932">
    <property type="entry name" value="GATase_2_dom"/>
</dbReference>
<organism evidence="9 10">
    <name type="scientific">Hyphobacterium marinum</name>
    <dbReference type="NCBI Taxonomy" id="3116574"/>
    <lineage>
        <taxon>Bacteria</taxon>
        <taxon>Pseudomonadati</taxon>
        <taxon>Pseudomonadota</taxon>
        <taxon>Alphaproteobacteria</taxon>
        <taxon>Maricaulales</taxon>
        <taxon>Maricaulaceae</taxon>
        <taxon>Hyphobacterium</taxon>
    </lineage>
</organism>
<keyword evidence="5" id="KW-0067">ATP-binding</keyword>
<evidence type="ECO:0000256" key="1">
    <source>
        <dbReference type="ARBA" id="ARBA00005187"/>
    </source>
</evidence>
<name>A0ABU7LY56_9PROT</name>
<dbReference type="InterPro" id="IPR051786">
    <property type="entry name" value="ASN_synthetase/amidase"/>
</dbReference>
<protein>
    <recommendedName>
        <fullName evidence="3">asparagine synthase (glutamine-hydrolyzing)</fullName>
        <ecNumber evidence="3">6.3.5.4</ecNumber>
    </recommendedName>
</protein>
<sequence>MCGIAGYINYSGEGADKAVLKAMSDAIAHRGPDGEGQVVEGACGLAHRRLAILDLSDASLQPIVSADGRHVMVYNGELYNFAEIRAELEAKGHVFRTTGDTEVVLEAIAEWGLAGAVPRFNGMFAIAAWDRKENVLHLARDRYGIKPLYYVNNDRLFAFGSEIKAILAGGHLKGDLCAEGLVEYLTFQNFFTDRTIFRDVRMLPAGSVMTVRAGGGKPSVRRYWDYCFEEPETARSEDDYLEELDHLFRQAVTRQLVADVDVGSYLSGGMDSGSITAIAAKTLPYMRTFTVGFDLHSASGVELAFDERRAAELMSYKFKTEHYEMVLKAGDMERAMPRLARHLEEPRVGQSYPNFYAAQLASKFVKVVLSGAGGDEIFAGYPWRYYRAVVNSDFDDYVGKYYGFWQRLLDKDQLRGVLDPVWDDVKHVSPVDIFRDVFANRPNELDSPEDYINQSLYFEARTFLHGLLVVEDKLSMAHSLETRVPFLDNDLVDFAMRLPTHMKLGNLTEVVREDENQLGKARKHFQKTKDGKLILRKLMSRYIPDEVANAVKQGFSAPDASWFKGESIDYVNRVVDDPKSRIYEFMDAKSVHALVDAHMSGAENKRLLIWSLLSLESWMDEFVHPPAG</sequence>
<dbReference type="PROSITE" id="PS51278">
    <property type="entry name" value="GATASE_TYPE_2"/>
    <property type="match status" value="1"/>
</dbReference>
<dbReference type="PANTHER" id="PTHR43284:SF1">
    <property type="entry name" value="ASPARAGINE SYNTHETASE"/>
    <property type="match status" value="1"/>
</dbReference>
<evidence type="ECO:0000256" key="5">
    <source>
        <dbReference type="ARBA" id="ARBA00022840"/>
    </source>
</evidence>
<dbReference type="InterPro" id="IPR014729">
    <property type="entry name" value="Rossmann-like_a/b/a_fold"/>
</dbReference>
<dbReference type="RefSeq" id="WP_330196018.1">
    <property type="nucleotide sequence ID" value="NZ_JAZDRO010000002.1"/>
</dbReference>
<comment type="pathway">
    <text evidence="1">Amino-acid biosynthesis; L-asparagine biosynthesis; L-asparagine from L-aspartate (L-Gln route): step 1/1.</text>
</comment>
<dbReference type="SUPFAM" id="SSF52402">
    <property type="entry name" value="Adenine nucleotide alpha hydrolases-like"/>
    <property type="match status" value="1"/>
</dbReference>
<dbReference type="PANTHER" id="PTHR43284">
    <property type="entry name" value="ASPARAGINE SYNTHETASE (GLUTAMINE-HYDROLYZING)"/>
    <property type="match status" value="1"/>
</dbReference>
<keyword evidence="9" id="KW-0436">Ligase</keyword>
<comment type="similarity">
    <text evidence="2">Belongs to the asparagine synthetase family.</text>
</comment>
<dbReference type="Pfam" id="PF13537">
    <property type="entry name" value="GATase_7"/>
    <property type="match status" value="1"/>
</dbReference>
<evidence type="ECO:0000256" key="4">
    <source>
        <dbReference type="ARBA" id="ARBA00022741"/>
    </source>
</evidence>
<keyword evidence="4" id="KW-0547">Nucleotide-binding</keyword>
<evidence type="ECO:0000256" key="3">
    <source>
        <dbReference type="ARBA" id="ARBA00012737"/>
    </source>
</evidence>
<dbReference type="SUPFAM" id="SSF56235">
    <property type="entry name" value="N-terminal nucleophile aminohydrolases (Ntn hydrolases)"/>
    <property type="match status" value="1"/>
</dbReference>
<evidence type="ECO:0000313" key="10">
    <source>
        <dbReference type="Proteomes" id="UP001310692"/>
    </source>
</evidence>
<dbReference type="PIRSF" id="PIRSF001589">
    <property type="entry name" value="Asn_synthetase_glu-h"/>
    <property type="match status" value="1"/>
</dbReference>
<dbReference type="Proteomes" id="UP001310692">
    <property type="component" value="Unassembled WGS sequence"/>
</dbReference>
<dbReference type="EC" id="6.3.5.4" evidence="3"/>
<dbReference type="GO" id="GO:0004066">
    <property type="term" value="F:asparagine synthase (glutamine-hydrolyzing) activity"/>
    <property type="evidence" value="ECO:0007669"/>
    <property type="project" value="UniProtKB-EC"/>
</dbReference>
<dbReference type="InterPro" id="IPR033738">
    <property type="entry name" value="AsnB_N"/>
</dbReference>
<dbReference type="Gene3D" id="3.60.20.10">
    <property type="entry name" value="Glutamine Phosphoribosylpyrophosphate, subunit 1, domain 1"/>
    <property type="match status" value="1"/>
</dbReference>
<feature type="domain" description="Glutamine amidotransferase type-2" evidence="8">
    <location>
        <begin position="2"/>
        <end position="214"/>
    </location>
</feature>